<dbReference type="InterPro" id="IPR052533">
    <property type="entry name" value="WalJ/YycJ-like"/>
</dbReference>
<keyword evidence="3" id="KW-1185">Reference proteome</keyword>
<gene>
    <name evidence="2" type="ORF">SAMN02745111_00286</name>
</gene>
<dbReference type="InterPro" id="IPR036866">
    <property type="entry name" value="RibonucZ/Hydroxyglut_hydro"/>
</dbReference>
<dbReference type="PANTHER" id="PTHR47619:SF1">
    <property type="entry name" value="EXODEOXYRIBONUCLEASE WALJ"/>
    <property type="match status" value="1"/>
</dbReference>
<dbReference type="PANTHER" id="PTHR47619">
    <property type="entry name" value="METALLO-HYDROLASE YYCJ-RELATED"/>
    <property type="match status" value="1"/>
</dbReference>
<dbReference type="Gene3D" id="3.60.15.10">
    <property type="entry name" value="Ribonuclease Z/Hydroxyacylglutathione hydrolase-like"/>
    <property type="match status" value="1"/>
</dbReference>
<dbReference type="OrthoDB" id="9781189at2"/>
<sequence length="266" mass="29411">MIFGSIASGSSGNCAFASSGNTNLLIDTGISKKRIEEGLSMNDISASEINGILITHEHIDHISGLGVFLRKYKDAKVYSTKKTIDAILNSNKIGKVEPESFIAINKDEEFEIGDLTVRAFAISHDAADPVGYRVMHESSSVAVATDMGCYDEYIIDNLKGINAGIIEANHDVNMLMVGSYPYELKRRILGTKGHLSNESSGKLIDSILHDDLEYILLGHLSKENNMEELAFESVKNEINLSESPYNTKDFNIRVAKRDEPMRFMEI</sequence>
<dbReference type="AlphaFoldDB" id="A0A1T4V662"/>
<dbReference type="Pfam" id="PF12706">
    <property type="entry name" value="Lactamase_B_2"/>
    <property type="match status" value="1"/>
</dbReference>
<name>A0A1T4V662_9FIRM</name>
<dbReference type="RefSeq" id="WP_078765167.1">
    <property type="nucleotide sequence ID" value="NZ_FUXZ01000002.1"/>
</dbReference>
<organism evidence="2 3">
    <name type="scientific">Eubacterium uniforme</name>
    <dbReference type="NCBI Taxonomy" id="39495"/>
    <lineage>
        <taxon>Bacteria</taxon>
        <taxon>Bacillati</taxon>
        <taxon>Bacillota</taxon>
        <taxon>Clostridia</taxon>
        <taxon>Eubacteriales</taxon>
        <taxon>Eubacteriaceae</taxon>
        <taxon>Eubacterium</taxon>
    </lineage>
</organism>
<dbReference type="SMART" id="SM00849">
    <property type="entry name" value="Lactamase_B"/>
    <property type="match status" value="1"/>
</dbReference>
<protein>
    <submittedName>
        <fullName evidence="2">Phosphoribosyl 1,2-cyclic phosphodiesterase</fullName>
    </submittedName>
</protein>
<feature type="domain" description="Metallo-beta-lactamase" evidence="1">
    <location>
        <begin position="11"/>
        <end position="194"/>
    </location>
</feature>
<dbReference type="Proteomes" id="UP000190814">
    <property type="component" value="Unassembled WGS sequence"/>
</dbReference>
<dbReference type="STRING" id="39495.SAMN02745111_00286"/>
<evidence type="ECO:0000259" key="1">
    <source>
        <dbReference type="SMART" id="SM00849"/>
    </source>
</evidence>
<dbReference type="EMBL" id="FUXZ01000002">
    <property type="protein sequence ID" value="SKA60460.1"/>
    <property type="molecule type" value="Genomic_DNA"/>
</dbReference>
<evidence type="ECO:0000313" key="3">
    <source>
        <dbReference type="Proteomes" id="UP000190814"/>
    </source>
</evidence>
<proteinExistence type="predicted"/>
<dbReference type="InterPro" id="IPR001279">
    <property type="entry name" value="Metallo-B-lactamas"/>
</dbReference>
<evidence type="ECO:0000313" key="2">
    <source>
        <dbReference type="EMBL" id="SKA60460.1"/>
    </source>
</evidence>
<dbReference type="SUPFAM" id="SSF56281">
    <property type="entry name" value="Metallo-hydrolase/oxidoreductase"/>
    <property type="match status" value="1"/>
</dbReference>
<accession>A0A1T4V662</accession>
<reference evidence="2 3" key="1">
    <citation type="submission" date="2017-02" db="EMBL/GenBank/DDBJ databases">
        <authorList>
            <person name="Peterson S.W."/>
        </authorList>
    </citation>
    <scope>NUCLEOTIDE SEQUENCE [LARGE SCALE GENOMIC DNA]</scope>
    <source>
        <strain evidence="2 3">ATCC 35992</strain>
    </source>
</reference>